<feature type="region of interest" description="Disordered" evidence="7">
    <location>
        <begin position="26"/>
        <end position="46"/>
    </location>
</feature>
<dbReference type="EMBL" id="JYON01000003">
    <property type="protein sequence ID" value="KJH72786.1"/>
    <property type="molecule type" value="Genomic_DNA"/>
</dbReference>
<dbReference type="Pfam" id="PF01169">
    <property type="entry name" value="GDT1"/>
    <property type="match status" value="1"/>
</dbReference>
<reference evidence="8 9" key="1">
    <citation type="submission" date="2015-02" db="EMBL/GenBank/DDBJ databases">
        <title>Draft genome of a novel marine cyanobacterium (Chroococcales) isolated from South Atlantic Ocean.</title>
        <authorList>
            <person name="Rigonato J."/>
            <person name="Alvarenga D.O."/>
            <person name="Branco L.H."/>
            <person name="Varani A.M."/>
            <person name="Brandini F.P."/>
            <person name="Fiore M.F."/>
        </authorList>
    </citation>
    <scope>NUCLEOTIDE SEQUENCE [LARGE SCALE GENOMIC DNA]</scope>
    <source>
        <strain evidence="8 9">CENA595</strain>
    </source>
</reference>
<dbReference type="Proteomes" id="UP000032452">
    <property type="component" value="Unassembled WGS sequence"/>
</dbReference>
<keyword evidence="4 6" id="KW-1133">Transmembrane helix</keyword>
<comment type="caution">
    <text evidence="6">Lacks conserved residue(s) required for the propagation of feature annotation.</text>
</comment>
<dbReference type="PATRIC" id="fig|1618023.3.peg.727"/>
<dbReference type="PANTHER" id="PTHR12608:SF1">
    <property type="entry name" value="TRANSMEMBRANE PROTEIN 165"/>
    <property type="match status" value="1"/>
</dbReference>
<evidence type="ECO:0000256" key="5">
    <source>
        <dbReference type="ARBA" id="ARBA00023136"/>
    </source>
</evidence>
<dbReference type="OrthoDB" id="9801356at2"/>
<dbReference type="PANTHER" id="PTHR12608">
    <property type="entry name" value="TRANSMEMBRANE PROTEIN HTP-1 RELATED"/>
    <property type="match status" value="1"/>
</dbReference>
<dbReference type="RefSeq" id="WP_045053400.1">
    <property type="nucleotide sequence ID" value="NZ_CAWMDP010000011.1"/>
</dbReference>
<evidence type="ECO:0000256" key="6">
    <source>
        <dbReference type="RuleBase" id="RU365102"/>
    </source>
</evidence>
<evidence type="ECO:0000313" key="8">
    <source>
        <dbReference type="EMBL" id="KJH72786.1"/>
    </source>
</evidence>
<protein>
    <recommendedName>
        <fullName evidence="6">GDT1 family protein</fullName>
    </recommendedName>
</protein>
<accession>A0A0D9A000</accession>
<dbReference type="InterPro" id="IPR001727">
    <property type="entry name" value="GDT1-like"/>
</dbReference>
<sequence length="136" mass="14117">MKIYSAPLSLVASTFKSPSENFDVAIAPDKPKDARPQTATNKSSSTGAVFSSTFITIFLAELGDKTQLSTLLMSAESQAPGVVFLGAATALITTSLLGVILGRWIASRLAPKTVEIAAGVSLLFISGMLLLDIIAA</sequence>
<name>A0A0D9A000_9CYAN</name>
<evidence type="ECO:0000256" key="1">
    <source>
        <dbReference type="ARBA" id="ARBA00004141"/>
    </source>
</evidence>
<evidence type="ECO:0000256" key="7">
    <source>
        <dbReference type="SAM" id="MobiDB-lite"/>
    </source>
</evidence>
<evidence type="ECO:0000256" key="4">
    <source>
        <dbReference type="ARBA" id="ARBA00022989"/>
    </source>
</evidence>
<comment type="subcellular location">
    <subcellularLocation>
        <location evidence="1 6">Membrane</location>
        <topology evidence="1 6">Multi-pass membrane protein</topology>
    </subcellularLocation>
</comment>
<organism evidence="8 9">
    <name type="scientific">Aliterella atlantica CENA595</name>
    <dbReference type="NCBI Taxonomy" id="1618023"/>
    <lineage>
        <taxon>Bacteria</taxon>
        <taxon>Bacillati</taxon>
        <taxon>Cyanobacteriota</taxon>
        <taxon>Cyanophyceae</taxon>
        <taxon>Chroococcidiopsidales</taxon>
        <taxon>Aliterellaceae</taxon>
        <taxon>Aliterella</taxon>
    </lineage>
</organism>
<evidence type="ECO:0000256" key="2">
    <source>
        <dbReference type="ARBA" id="ARBA00009190"/>
    </source>
</evidence>
<comment type="caution">
    <text evidence="8">The sequence shown here is derived from an EMBL/GenBank/DDBJ whole genome shotgun (WGS) entry which is preliminary data.</text>
</comment>
<dbReference type="AlphaFoldDB" id="A0A0D9A000"/>
<comment type="similarity">
    <text evidence="2 6">Belongs to the GDT1 family.</text>
</comment>
<feature type="transmembrane region" description="Helical" evidence="6">
    <location>
        <begin position="82"/>
        <end position="104"/>
    </location>
</feature>
<gene>
    <name evidence="8" type="ORF">UH38_04300</name>
</gene>
<keyword evidence="9" id="KW-1185">Reference proteome</keyword>
<dbReference type="GO" id="GO:0046873">
    <property type="term" value="F:metal ion transmembrane transporter activity"/>
    <property type="evidence" value="ECO:0007669"/>
    <property type="project" value="InterPro"/>
</dbReference>
<evidence type="ECO:0000313" key="9">
    <source>
        <dbReference type="Proteomes" id="UP000032452"/>
    </source>
</evidence>
<dbReference type="STRING" id="1618023.UH38_04300"/>
<feature type="compositionally biased region" description="Polar residues" evidence="7">
    <location>
        <begin position="37"/>
        <end position="46"/>
    </location>
</feature>
<evidence type="ECO:0000256" key="3">
    <source>
        <dbReference type="ARBA" id="ARBA00022692"/>
    </source>
</evidence>
<dbReference type="GO" id="GO:0016020">
    <property type="term" value="C:membrane"/>
    <property type="evidence" value="ECO:0007669"/>
    <property type="project" value="UniProtKB-SubCell"/>
</dbReference>
<feature type="transmembrane region" description="Helical" evidence="6">
    <location>
        <begin position="116"/>
        <end position="135"/>
    </location>
</feature>
<keyword evidence="3 6" id="KW-0812">Transmembrane</keyword>
<keyword evidence="5 6" id="KW-0472">Membrane</keyword>
<proteinExistence type="inferred from homology"/>